<dbReference type="Proteomes" id="UP001165960">
    <property type="component" value="Unassembled WGS sequence"/>
</dbReference>
<reference evidence="1" key="1">
    <citation type="submission" date="2022-04" db="EMBL/GenBank/DDBJ databases">
        <title>Genome of the entomopathogenic fungus Entomophthora muscae.</title>
        <authorList>
            <person name="Elya C."/>
            <person name="Lovett B.R."/>
            <person name="Lee E."/>
            <person name="Macias A.M."/>
            <person name="Hajek A.E."/>
            <person name="De Bivort B.L."/>
            <person name="Kasson M.T."/>
            <person name="De Fine Licht H.H."/>
            <person name="Stajich J.E."/>
        </authorList>
    </citation>
    <scope>NUCLEOTIDE SEQUENCE</scope>
    <source>
        <strain evidence="1">Berkeley</strain>
    </source>
</reference>
<protein>
    <submittedName>
        <fullName evidence="1">Uncharacterized protein</fullName>
    </submittedName>
</protein>
<gene>
    <name evidence="1" type="ORF">DSO57_1003370</name>
</gene>
<dbReference type="EMBL" id="QTSX02004268">
    <property type="protein sequence ID" value="KAJ9067064.1"/>
    <property type="molecule type" value="Genomic_DNA"/>
</dbReference>
<name>A0ACC2SXQ1_9FUNG</name>
<evidence type="ECO:0000313" key="1">
    <source>
        <dbReference type="EMBL" id="KAJ9067064.1"/>
    </source>
</evidence>
<organism evidence="1 2">
    <name type="scientific">Entomophthora muscae</name>
    <dbReference type="NCBI Taxonomy" id="34485"/>
    <lineage>
        <taxon>Eukaryota</taxon>
        <taxon>Fungi</taxon>
        <taxon>Fungi incertae sedis</taxon>
        <taxon>Zoopagomycota</taxon>
        <taxon>Entomophthoromycotina</taxon>
        <taxon>Entomophthoromycetes</taxon>
        <taxon>Entomophthorales</taxon>
        <taxon>Entomophthoraceae</taxon>
        <taxon>Entomophthora</taxon>
    </lineage>
</organism>
<comment type="caution">
    <text evidence="1">The sequence shown here is derived from an EMBL/GenBank/DDBJ whole genome shotgun (WGS) entry which is preliminary data.</text>
</comment>
<proteinExistence type="predicted"/>
<accession>A0ACC2SXQ1</accession>
<sequence length="114" mass="12876">MFKQLWMVHAQIDIREISLAFFLFPGATKAIYTRAFSILCKELSLLSPDNNNGAKKTPHTCTNPPAADTNQATLDLEKKVRLRALGPHMCIMDFEPCCECRHSPCFDFVFIGLI</sequence>
<evidence type="ECO:0000313" key="2">
    <source>
        <dbReference type="Proteomes" id="UP001165960"/>
    </source>
</evidence>
<keyword evidence="2" id="KW-1185">Reference proteome</keyword>